<dbReference type="EMBL" id="DF968182">
    <property type="protein sequence ID" value="GAP43400.1"/>
    <property type="molecule type" value="Genomic_DNA"/>
</dbReference>
<dbReference type="PANTHER" id="PTHR33293">
    <property type="entry name" value="INSERTION ELEMENT IS1 1 PROTEIN INSB-RELATED"/>
    <property type="match status" value="1"/>
</dbReference>
<dbReference type="RefSeq" id="WP_062040413.1">
    <property type="nucleotide sequence ID" value="NZ_DF968182.1"/>
</dbReference>
<gene>
    <name evidence="3" type="ORF">TBC1_111553</name>
    <name evidence="4" type="ORF">TBC1_112111</name>
    <name evidence="5" type="ORF">TBC1_121016</name>
</gene>
<reference evidence="4" key="1">
    <citation type="journal article" date="2015" name="Genome Announc.">
        <title>Draft Genome Sequence of Bacteroidales Strain TBC1, a Novel Isolate from a Methanogenic Wastewater Treatment System.</title>
        <authorList>
            <person name="Tourlousse D.M."/>
            <person name="Matsuura N."/>
            <person name="Sun L."/>
            <person name="Toyonaga M."/>
            <person name="Kuroda K."/>
            <person name="Ohashi A."/>
            <person name="Cruz R."/>
            <person name="Yamaguchi T."/>
            <person name="Sekiguchi Y."/>
        </authorList>
    </citation>
    <scope>NUCLEOTIDE SEQUENCE [LARGE SCALE GENOMIC DNA]</scope>
    <source>
        <strain evidence="4">TBC1</strain>
    </source>
</reference>
<dbReference type="OrthoDB" id="9802985at2"/>
<evidence type="ECO:0000313" key="6">
    <source>
        <dbReference type="Proteomes" id="UP000053091"/>
    </source>
</evidence>
<evidence type="ECO:0000259" key="2">
    <source>
        <dbReference type="SMART" id="SM01126"/>
    </source>
</evidence>
<keyword evidence="6" id="KW-1185">Reference proteome</keyword>
<evidence type="ECO:0000313" key="5">
    <source>
        <dbReference type="EMBL" id="GAP45195.1"/>
    </source>
</evidence>
<dbReference type="Proteomes" id="UP000053091">
    <property type="component" value="Unassembled WGS sequence"/>
</dbReference>
<dbReference type="PATRIC" id="fig|1678841.3.peg.1734"/>
<protein>
    <submittedName>
        <fullName evidence="4">Transposase</fullName>
    </submittedName>
</protein>
<dbReference type="PANTHER" id="PTHR33293:SF1">
    <property type="entry name" value="INSERTION ELEMENT IS1 1 PROTEIN INSB-RELATED"/>
    <property type="match status" value="1"/>
</dbReference>
<name>A0A0S7C410_9BACT</name>
<evidence type="ECO:0000313" key="3">
    <source>
        <dbReference type="EMBL" id="GAP43400.1"/>
    </source>
</evidence>
<evidence type="ECO:0000256" key="1">
    <source>
        <dbReference type="SAM" id="MobiDB-lite"/>
    </source>
</evidence>
<dbReference type="InterPro" id="IPR051354">
    <property type="entry name" value="Transposase_27_IS1"/>
</dbReference>
<feature type="domain" description="ISXO2-like transposase" evidence="2">
    <location>
        <begin position="140"/>
        <end position="299"/>
    </location>
</feature>
<dbReference type="Pfam" id="PF12762">
    <property type="entry name" value="DDE_Tnp_IS1595"/>
    <property type="match status" value="1"/>
</dbReference>
<organism evidence="4">
    <name type="scientific">Lentimicrobium saccharophilum</name>
    <dbReference type="NCBI Taxonomy" id="1678841"/>
    <lineage>
        <taxon>Bacteria</taxon>
        <taxon>Pseudomonadati</taxon>
        <taxon>Bacteroidota</taxon>
        <taxon>Bacteroidia</taxon>
        <taxon>Bacteroidales</taxon>
        <taxon>Lentimicrobiaceae</taxon>
        <taxon>Lentimicrobium</taxon>
    </lineage>
</organism>
<accession>A0A0S7C410</accession>
<feature type="region of interest" description="Disordered" evidence="1">
    <location>
        <begin position="157"/>
        <end position="180"/>
    </location>
</feature>
<sequence>MDYQEILSAIRALPSHQQANLIAELTGNESAPDYLSLRRNQLINKQVGCPHCGSLRFYRFGKDKGSQRFKCRACSRTFTEYTGTWLAGLHKKELVNDYLELMHKSMSLDKIKFALSINKKTAFDWRHKVLSSLEEVRKDDFNGIVESDETFFLLSEKGKEQQTRKGRKRGGSSSSRGVSKDQVAVIVTSDRKGAMDMKVVTLGRISKADIENAIGNRIEKDSILCADGHVSYKGFAKDNQLSLVVLRADLKQYVKNGIYHIQTVNSLHNRVKKWIDSTFWGVSTKYLQNYLNWYRVQQAVKSSLRPTEEVVKYTTLDLLSLTRYRTIGEKYQTLKATHL</sequence>
<dbReference type="AlphaFoldDB" id="A0A0S7C410"/>
<dbReference type="STRING" id="1678841.TBC1_111553"/>
<dbReference type="EMBL" id="DF968182">
    <property type="protein sequence ID" value="GAP43952.1"/>
    <property type="molecule type" value="Genomic_DNA"/>
</dbReference>
<dbReference type="InterPro" id="IPR024445">
    <property type="entry name" value="Tnp_ISXO2-like"/>
</dbReference>
<dbReference type="NCBIfam" id="NF033547">
    <property type="entry name" value="transpos_IS1595"/>
    <property type="match status" value="1"/>
</dbReference>
<evidence type="ECO:0000313" key="4">
    <source>
        <dbReference type="EMBL" id="GAP43952.1"/>
    </source>
</evidence>
<dbReference type="SMART" id="SM01126">
    <property type="entry name" value="DDE_Tnp_IS1595"/>
    <property type="match status" value="1"/>
</dbReference>
<proteinExistence type="predicted"/>
<dbReference type="EMBL" id="DF968183">
    <property type="protein sequence ID" value="GAP45195.1"/>
    <property type="molecule type" value="Genomic_DNA"/>
</dbReference>